<name>A9BKQ5_HEMAN</name>
<dbReference type="EMBL" id="CP000882">
    <property type="protein sequence ID" value="ABW98060.1"/>
    <property type="molecule type" value="Genomic_DNA"/>
</dbReference>
<geneLocation type="nucleomorph" evidence="2"/>
<keyword evidence="2" id="KW-0542">Nucleomorph</keyword>
<gene>
    <name evidence="2" type="ORF">HAN_2g234</name>
</gene>
<evidence type="ECO:0000256" key="1">
    <source>
        <dbReference type="SAM" id="MobiDB-lite"/>
    </source>
</evidence>
<feature type="compositionally biased region" description="Basic and acidic residues" evidence="1">
    <location>
        <begin position="198"/>
        <end position="223"/>
    </location>
</feature>
<protein>
    <submittedName>
        <fullName evidence="2">Uncharacterized protein</fullName>
    </submittedName>
</protein>
<sequence length="223" mass="25531">MKFLISLNKPNPIKKKISFFPTKKKNINENKKNKTITSGKNFSKFAANLKKSALILTFSIAEIINGNKMINNANLSKVNAAEINLTNLRIVKEDLCYEGFLFSKNTTRRTMVEEEIREIEDEEFRYRNWKNAQVGIAIGGSGIGMWFAYKGLHVWEKWMNEQEQKDIEEEIEMTGTYIDPGAGNVDASIDPLTGKKIVISEKKDQKKEDGENKTEKNNDKDNE</sequence>
<evidence type="ECO:0000313" key="2">
    <source>
        <dbReference type="EMBL" id="ABW98060.1"/>
    </source>
</evidence>
<proteinExistence type="predicted"/>
<dbReference type="GeneID" id="5739830"/>
<feature type="region of interest" description="Disordered" evidence="1">
    <location>
        <begin position="196"/>
        <end position="223"/>
    </location>
</feature>
<accession>A9BKQ5</accession>
<dbReference type="AlphaFoldDB" id="A9BKQ5"/>
<organism evidence="2 3">
    <name type="scientific">Hemiselmis andersenii</name>
    <name type="common">Cryptophyte alga</name>
    <dbReference type="NCBI Taxonomy" id="464988"/>
    <lineage>
        <taxon>Eukaryota</taxon>
        <taxon>Cryptophyceae</taxon>
        <taxon>Cryptomonadales</taxon>
        <taxon>Hemiselmidaceae</taxon>
        <taxon>Hemiselmis</taxon>
    </lineage>
</organism>
<reference evidence="2 3" key="1">
    <citation type="journal article" date="2007" name="Proc. Natl. Acad. Sci. U.S.A.">
        <title>Nucleomorph genome of Hemiselmis andersenii reveals complete intron loss and compaction as a driver of protein structure and function.</title>
        <authorList>
            <person name="Lane C.E."/>
            <person name="van den Heuvel K."/>
            <person name="Kozera C."/>
            <person name="Curtis B.A."/>
            <person name="Parsons B.J."/>
            <person name="Bowman S."/>
            <person name="Archibald J.M."/>
        </authorList>
    </citation>
    <scope>NUCLEOTIDE SEQUENCE [LARGE SCALE GENOMIC DNA]</scope>
    <source>
        <strain evidence="2 3">CCMP644</strain>
    </source>
</reference>
<dbReference type="RefSeq" id="XP_001712385.1">
    <property type="nucleotide sequence ID" value="XM_001712333.1"/>
</dbReference>
<evidence type="ECO:0000313" key="3">
    <source>
        <dbReference type="Proteomes" id="UP000243127"/>
    </source>
</evidence>
<dbReference type="Proteomes" id="UP000243127">
    <property type="component" value="Nucleomorph 2"/>
</dbReference>